<proteinExistence type="predicted"/>
<organism evidence="1 2">
    <name type="scientific">Pseudomonas syringae pv. apii</name>
    <dbReference type="NCBI Taxonomy" id="81036"/>
    <lineage>
        <taxon>Bacteria</taxon>
        <taxon>Pseudomonadati</taxon>
        <taxon>Pseudomonadota</taxon>
        <taxon>Gammaproteobacteria</taxon>
        <taxon>Pseudomonadales</taxon>
        <taxon>Pseudomonadaceae</taxon>
        <taxon>Pseudomonas</taxon>
    </lineage>
</organism>
<protein>
    <submittedName>
        <fullName evidence="1">Uncharacterized protein</fullName>
    </submittedName>
</protein>
<dbReference type="AlphaFoldDB" id="A0A0P9JXF9"/>
<dbReference type="EMBL" id="RBPL01000042">
    <property type="protein sequence ID" value="RMN99965.1"/>
    <property type="molecule type" value="Genomic_DNA"/>
</dbReference>
<sequence>MNAKQKILPYKGAIGNFMQNLIADAGESLFR</sequence>
<name>A0A0P9JXF9_9PSED</name>
<evidence type="ECO:0000313" key="1">
    <source>
        <dbReference type="EMBL" id="RMN99965.1"/>
    </source>
</evidence>
<accession>A0A0P9JXF9</accession>
<evidence type="ECO:0000313" key="2">
    <source>
        <dbReference type="Proteomes" id="UP000278062"/>
    </source>
</evidence>
<dbReference type="Proteomes" id="UP000278062">
    <property type="component" value="Unassembled WGS sequence"/>
</dbReference>
<gene>
    <name evidence="1" type="ORF">ALQ49_102031</name>
</gene>
<comment type="caution">
    <text evidence="1">The sequence shown here is derived from an EMBL/GenBank/DDBJ whole genome shotgun (WGS) entry which is preliminary data.</text>
</comment>
<reference evidence="1 2" key="1">
    <citation type="submission" date="2018-08" db="EMBL/GenBank/DDBJ databases">
        <title>Recombination of ecologically and evolutionarily significant loci maintains genetic cohesion in the Pseudomonas syringae species complex.</title>
        <authorList>
            <person name="Dillon M."/>
            <person name="Thakur S."/>
            <person name="Almeida R.N.D."/>
            <person name="Weir B.S."/>
            <person name="Guttman D.S."/>
        </authorList>
    </citation>
    <scope>NUCLEOTIDE SEQUENCE [LARGE SCALE GENOMIC DNA]</scope>
    <source>
        <strain evidence="1 2">1089_5</strain>
    </source>
</reference>